<dbReference type="RefSeq" id="XP_021880722.1">
    <property type="nucleotide sequence ID" value="XM_022031083.1"/>
</dbReference>
<comment type="caution">
    <text evidence="4">The sequence shown here is derived from an EMBL/GenBank/DDBJ whole genome shotgun (WGS) entry which is preliminary data.</text>
</comment>
<reference evidence="4 5" key="1">
    <citation type="submission" date="2016-07" db="EMBL/GenBank/DDBJ databases">
        <title>Pervasive Adenine N6-methylation of Active Genes in Fungi.</title>
        <authorList>
            <consortium name="DOE Joint Genome Institute"/>
            <person name="Mondo S.J."/>
            <person name="Dannebaum R.O."/>
            <person name="Kuo R.C."/>
            <person name="Labutti K."/>
            <person name="Haridas S."/>
            <person name="Kuo A."/>
            <person name="Salamov A."/>
            <person name="Ahrendt S.R."/>
            <person name="Lipzen A."/>
            <person name="Sullivan W."/>
            <person name="Andreopoulos W.B."/>
            <person name="Clum A."/>
            <person name="Lindquist E."/>
            <person name="Daum C."/>
            <person name="Ramamoorthy G.K."/>
            <person name="Gryganskyi A."/>
            <person name="Culley D."/>
            <person name="Magnuson J.K."/>
            <person name="James T.Y."/>
            <person name="O'Malley M.A."/>
            <person name="Stajich J.E."/>
            <person name="Spatafora J.W."/>
            <person name="Visel A."/>
            <person name="Grigoriev I.V."/>
        </authorList>
    </citation>
    <scope>NUCLEOTIDE SEQUENCE [LARGE SCALE GENOMIC DNA]</scope>
    <source>
        <strain evidence="4 5">NRRL 3116</strain>
    </source>
</reference>
<dbReference type="AlphaFoldDB" id="A0A1Y2GMK1"/>
<evidence type="ECO:0000313" key="4">
    <source>
        <dbReference type="EMBL" id="ORZ13938.1"/>
    </source>
</evidence>
<name>A0A1Y2GMK1_9FUNG</name>
<sequence length="342" mass="38985">MNGFWSLDNFEFKNAVFYLSRPGLTVDWIEDVVEAISLHGSPQLARQFLVAANLNLTSERFIDLKMKILLDTDFTEAFYFQRSVTRLNPEEDASDDAHMVLDVSAEKDGYLFVQLLDYTFLNKPNRKAIQSLSLLTMNEREEQIFIRYCDTHPGLTREVAQEFLIMYYVSHSRYMEAIRMHRKLLAVELEKEGMAQLHHAAMERNNVNGVSKQELSKSQKRQVLINNLMKILPETQKVLLDLETERQDAKVDTDGTKVAVKSLMKDLNGSLTSLTGMDLNWVTGSSDQTVALNGDEDKGKQSGKKEDKVLYAPAKLLGDCTKTIDNRISRAEVMEVDSDEDL</sequence>
<dbReference type="InterPro" id="IPR025151">
    <property type="entry name" value="ELYS_dom"/>
</dbReference>
<organism evidence="4 5">
    <name type="scientific">Lobosporangium transversale</name>
    <dbReference type="NCBI Taxonomy" id="64571"/>
    <lineage>
        <taxon>Eukaryota</taxon>
        <taxon>Fungi</taxon>
        <taxon>Fungi incertae sedis</taxon>
        <taxon>Mucoromycota</taxon>
        <taxon>Mortierellomycotina</taxon>
        <taxon>Mortierellomycetes</taxon>
        <taxon>Mortierellales</taxon>
        <taxon>Mortierellaceae</taxon>
        <taxon>Lobosporangium</taxon>
    </lineage>
</organism>
<proteinExistence type="predicted"/>
<dbReference type="Pfam" id="PF13934">
    <property type="entry name" value="ELYS"/>
    <property type="match status" value="1"/>
</dbReference>
<evidence type="ECO:0000256" key="1">
    <source>
        <dbReference type="ARBA" id="ARBA00004123"/>
    </source>
</evidence>
<dbReference type="InParanoid" id="A0A1Y2GMK1"/>
<protein>
    <recommendedName>
        <fullName evidence="3">ELYS-like domain-containing protein</fullName>
    </recommendedName>
</protein>
<accession>A0A1Y2GMK1</accession>
<comment type="subcellular location">
    <subcellularLocation>
        <location evidence="1">Nucleus</location>
    </subcellularLocation>
</comment>
<dbReference type="EMBL" id="MCFF01000022">
    <property type="protein sequence ID" value="ORZ13938.1"/>
    <property type="molecule type" value="Genomic_DNA"/>
</dbReference>
<evidence type="ECO:0000259" key="3">
    <source>
        <dbReference type="Pfam" id="PF13934"/>
    </source>
</evidence>
<dbReference type="GeneID" id="33572924"/>
<dbReference type="OrthoDB" id="20729at2759"/>
<keyword evidence="2" id="KW-0539">Nucleus</keyword>
<dbReference type="STRING" id="64571.A0A1Y2GMK1"/>
<gene>
    <name evidence="4" type="ORF">BCR41DRAFT_92058</name>
</gene>
<evidence type="ECO:0000256" key="2">
    <source>
        <dbReference type="ARBA" id="ARBA00023242"/>
    </source>
</evidence>
<dbReference type="GO" id="GO:0005634">
    <property type="term" value="C:nucleus"/>
    <property type="evidence" value="ECO:0007669"/>
    <property type="project" value="UniProtKB-SubCell"/>
</dbReference>
<feature type="domain" description="ELYS-like" evidence="3">
    <location>
        <begin position="1"/>
        <end position="150"/>
    </location>
</feature>
<evidence type="ECO:0000313" key="5">
    <source>
        <dbReference type="Proteomes" id="UP000193648"/>
    </source>
</evidence>
<dbReference type="Proteomes" id="UP000193648">
    <property type="component" value="Unassembled WGS sequence"/>
</dbReference>
<keyword evidence="5" id="KW-1185">Reference proteome</keyword>